<feature type="compositionally biased region" description="Polar residues" evidence="1">
    <location>
        <begin position="178"/>
        <end position="187"/>
    </location>
</feature>
<dbReference type="RefSeq" id="WP_380043877.1">
    <property type="nucleotide sequence ID" value="NZ_JBHLTC010000002.1"/>
</dbReference>
<comment type="caution">
    <text evidence="2">The sequence shown here is derived from an EMBL/GenBank/DDBJ whole genome shotgun (WGS) entry which is preliminary data.</text>
</comment>
<feature type="compositionally biased region" description="Low complexity" evidence="1">
    <location>
        <begin position="88"/>
        <end position="97"/>
    </location>
</feature>
<dbReference type="EMBL" id="JBHLTC010000002">
    <property type="protein sequence ID" value="MFC0623188.1"/>
    <property type="molecule type" value="Genomic_DNA"/>
</dbReference>
<feature type="compositionally biased region" description="Low complexity" evidence="1">
    <location>
        <begin position="62"/>
        <end position="80"/>
    </location>
</feature>
<protein>
    <recommendedName>
        <fullName evidence="4">Integrase catalytic domain-containing protein</fullName>
    </recommendedName>
</protein>
<proteinExistence type="predicted"/>
<keyword evidence="3" id="KW-1185">Reference proteome</keyword>
<reference evidence="2 3" key="1">
    <citation type="submission" date="2024-09" db="EMBL/GenBank/DDBJ databases">
        <authorList>
            <person name="Sun Q."/>
            <person name="Mori K."/>
        </authorList>
    </citation>
    <scope>NUCLEOTIDE SEQUENCE [LARGE SCALE GENOMIC DNA]</scope>
    <source>
        <strain evidence="2 3">CGMCC 1.15906</strain>
    </source>
</reference>
<feature type="compositionally biased region" description="Basic and acidic residues" evidence="1">
    <location>
        <begin position="138"/>
        <end position="147"/>
    </location>
</feature>
<dbReference type="InterPro" id="IPR036397">
    <property type="entry name" value="RNaseH_sf"/>
</dbReference>
<evidence type="ECO:0000313" key="3">
    <source>
        <dbReference type="Proteomes" id="UP001589890"/>
    </source>
</evidence>
<feature type="compositionally biased region" description="Low complexity" evidence="1">
    <location>
        <begin position="115"/>
        <end position="126"/>
    </location>
</feature>
<gene>
    <name evidence="2" type="ORF">ACFFGN_03890</name>
</gene>
<evidence type="ECO:0000313" key="2">
    <source>
        <dbReference type="EMBL" id="MFC0623188.1"/>
    </source>
</evidence>
<accession>A0ABV6QEX3</accession>
<dbReference type="InterPro" id="IPR012337">
    <property type="entry name" value="RNaseH-like_sf"/>
</dbReference>
<name>A0ABV6QEX3_9ACTN</name>
<organism evidence="2 3">
    <name type="scientific">Kribbella deserti</name>
    <dbReference type="NCBI Taxonomy" id="1926257"/>
    <lineage>
        <taxon>Bacteria</taxon>
        <taxon>Bacillati</taxon>
        <taxon>Actinomycetota</taxon>
        <taxon>Actinomycetes</taxon>
        <taxon>Propionibacteriales</taxon>
        <taxon>Kribbellaceae</taxon>
        <taxon>Kribbella</taxon>
    </lineage>
</organism>
<sequence length="187" mass="20321">MRFEVPEEIITDNGQQFTDRFARFGARNGEVLFDNICHRNGITHWPTAPVALNQDGKGGAIPRQPSGPTSSPSPTRSPRSNWRKRRSTPTSTNTTRPHQVLDIEIPVTPAKLTSRAGPGRAVAAAATDTSRRLGSHSLTDKADHPESGPEMLPVRESWTGGPIEFDRVVPPSGESARWQASSLARPA</sequence>
<dbReference type="SUPFAM" id="SSF53098">
    <property type="entry name" value="Ribonuclease H-like"/>
    <property type="match status" value="1"/>
</dbReference>
<dbReference type="Gene3D" id="3.30.420.10">
    <property type="entry name" value="Ribonuclease H-like superfamily/Ribonuclease H"/>
    <property type="match status" value="1"/>
</dbReference>
<evidence type="ECO:0008006" key="4">
    <source>
        <dbReference type="Google" id="ProtNLM"/>
    </source>
</evidence>
<dbReference type="Proteomes" id="UP001589890">
    <property type="component" value="Unassembled WGS sequence"/>
</dbReference>
<feature type="region of interest" description="Disordered" evidence="1">
    <location>
        <begin position="48"/>
        <end position="187"/>
    </location>
</feature>
<evidence type="ECO:0000256" key="1">
    <source>
        <dbReference type="SAM" id="MobiDB-lite"/>
    </source>
</evidence>